<evidence type="ECO:0000256" key="2">
    <source>
        <dbReference type="RuleBase" id="RU003875"/>
    </source>
</evidence>
<sequence>MESPLPEHERTVTGEALQGALVDLIELSLIAKQAHWNIIGPRFRSIHFQLDDVVATARSYADTVAERAAAIGVPPDGRATTVADTAGMVAPKEGWVQDYDAIELMTRCLADAASRMRARIDLTDKTDLVSQDVLLGLTAKLEKHYWMFQAEQQNQSL</sequence>
<evidence type="ECO:0000313" key="4">
    <source>
        <dbReference type="EMBL" id="NGN66122.1"/>
    </source>
</evidence>
<evidence type="ECO:0000259" key="3">
    <source>
        <dbReference type="Pfam" id="PF00210"/>
    </source>
</evidence>
<dbReference type="Gene3D" id="1.20.1260.10">
    <property type="match status" value="1"/>
</dbReference>
<dbReference type="EMBL" id="JAAKZV010000084">
    <property type="protein sequence ID" value="NGN66122.1"/>
    <property type="molecule type" value="Genomic_DNA"/>
</dbReference>
<dbReference type="PIRSF" id="PIRSF005900">
    <property type="entry name" value="Dps"/>
    <property type="match status" value="1"/>
</dbReference>
<dbReference type="GO" id="GO:0008199">
    <property type="term" value="F:ferric iron binding"/>
    <property type="evidence" value="ECO:0007669"/>
    <property type="project" value="InterPro"/>
</dbReference>
<dbReference type="PRINTS" id="PR01346">
    <property type="entry name" value="HELNAPAPROT"/>
</dbReference>
<dbReference type="AlphaFoldDB" id="A0A6G4U291"/>
<evidence type="ECO:0000256" key="1">
    <source>
        <dbReference type="ARBA" id="ARBA00009497"/>
    </source>
</evidence>
<organism evidence="4 5">
    <name type="scientific">Streptomyces coryli</name>
    <dbReference type="NCBI Taxonomy" id="1128680"/>
    <lineage>
        <taxon>Bacteria</taxon>
        <taxon>Bacillati</taxon>
        <taxon>Actinomycetota</taxon>
        <taxon>Actinomycetes</taxon>
        <taxon>Kitasatosporales</taxon>
        <taxon>Streptomycetaceae</taxon>
        <taxon>Streptomyces</taxon>
    </lineage>
</organism>
<protein>
    <submittedName>
        <fullName evidence="4">DNA starvation/stationary phase protection protein</fullName>
    </submittedName>
</protein>
<comment type="similarity">
    <text evidence="1 2">Belongs to the Dps family.</text>
</comment>
<dbReference type="InterPro" id="IPR009078">
    <property type="entry name" value="Ferritin-like_SF"/>
</dbReference>
<feature type="domain" description="Ferritin/DPS" evidence="3">
    <location>
        <begin position="15"/>
        <end position="151"/>
    </location>
</feature>
<accession>A0A6G4U291</accession>
<reference evidence="4 5" key="1">
    <citation type="submission" date="2020-02" db="EMBL/GenBank/DDBJ databases">
        <title>Whole-genome analyses of novel actinobacteria.</title>
        <authorList>
            <person name="Sahin N."/>
        </authorList>
    </citation>
    <scope>NUCLEOTIDE SEQUENCE [LARGE SCALE GENOMIC DNA]</scope>
    <source>
        <strain evidence="4 5">A7024</strain>
    </source>
</reference>
<dbReference type="InterPro" id="IPR002177">
    <property type="entry name" value="DPS_DNA-bd"/>
</dbReference>
<gene>
    <name evidence="4" type="ORF">G5C51_19770</name>
</gene>
<name>A0A6G4U291_9ACTN</name>
<dbReference type="Proteomes" id="UP000481583">
    <property type="component" value="Unassembled WGS sequence"/>
</dbReference>
<proteinExistence type="inferred from homology"/>
<dbReference type="PANTHER" id="PTHR42932:SF2">
    <property type="entry name" value="DNA PROTECTION DURING STARVATION PROTEIN 1"/>
    <property type="match status" value="1"/>
</dbReference>
<evidence type="ECO:0000313" key="5">
    <source>
        <dbReference type="Proteomes" id="UP000481583"/>
    </source>
</evidence>
<dbReference type="SUPFAM" id="SSF47240">
    <property type="entry name" value="Ferritin-like"/>
    <property type="match status" value="1"/>
</dbReference>
<keyword evidence="5" id="KW-1185">Reference proteome</keyword>
<dbReference type="InterPro" id="IPR012347">
    <property type="entry name" value="Ferritin-like"/>
</dbReference>
<dbReference type="PANTHER" id="PTHR42932">
    <property type="entry name" value="GENERAL STRESS PROTEIN 20U"/>
    <property type="match status" value="1"/>
</dbReference>
<dbReference type="InterPro" id="IPR008331">
    <property type="entry name" value="Ferritin_DPS_dom"/>
</dbReference>
<comment type="caution">
    <text evidence="4">The sequence shown here is derived from an EMBL/GenBank/DDBJ whole genome shotgun (WGS) entry which is preliminary data.</text>
</comment>
<dbReference type="Pfam" id="PF00210">
    <property type="entry name" value="Ferritin"/>
    <property type="match status" value="1"/>
</dbReference>
<dbReference type="CDD" id="cd01043">
    <property type="entry name" value="DPS"/>
    <property type="match status" value="1"/>
</dbReference>